<feature type="disulfide bond" evidence="14">
    <location>
        <begin position="173"/>
        <end position="201"/>
    </location>
</feature>
<keyword evidence="13" id="KW-0479">Metal-binding</keyword>
<comment type="caution">
    <text evidence="17">The sequence shown here is derived from an EMBL/GenBank/DDBJ whole genome shotgun (WGS) entry which is preliminary data.</text>
</comment>
<dbReference type="InterPro" id="IPR006091">
    <property type="entry name" value="Acyl-CoA_Oxase/DH_mid-dom"/>
</dbReference>
<dbReference type="PANTHER" id="PTHR43884:SF9">
    <property type="entry name" value="COMPLEX I ASSEMBLY FACTOR ACAD9, MITOCHONDRIAL"/>
    <property type="match status" value="1"/>
</dbReference>
<evidence type="ECO:0000256" key="4">
    <source>
        <dbReference type="ARBA" id="ARBA00009347"/>
    </source>
</evidence>
<comment type="cofactor">
    <cofactor evidence="13">
        <name>Ca(2+)</name>
        <dbReference type="ChEBI" id="CHEBI:29108"/>
    </cofactor>
    <text evidence="13">Binds 1 Ca(2+) ion per subunit.</text>
</comment>
<evidence type="ECO:0000256" key="9">
    <source>
        <dbReference type="ARBA" id="ARBA00023002"/>
    </source>
</evidence>
<keyword evidence="11 14" id="KW-1015">Disulfide bond</keyword>
<dbReference type="Pfam" id="PF02771">
    <property type="entry name" value="Acyl-CoA_dh_N"/>
    <property type="match status" value="1"/>
</dbReference>
<dbReference type="Pfam" id="PF00068">
    <property type="entry name" value="Phospholip_A2_1"/>
    <property type="match status" value="1"/>
</dbReference>
<dbReference type="InterPro" id="IPR049448">
    <property type="entry name" value="ACAD9/ACADV-like_C"/>
</dbReference>
<dbReference type="PROSITE" id="PS00118">
    <property type="entry name" value="PA2_HIS"/>
    <property type="match status" value="1"/>
</dbReference>
<protein>
    <recommendedName>
        <fullName evidence="16">Phospholipase A2-like central domain-containing protein</fullName>
    </recommendedName>
</protein>
<feature type="binding site" evidence="13">
    <location>
        <position position="125"/>
    </location>
    <ligand>
        <name>Ca(2+)</name>
        <dbReference type="ChEBI" id="CHEBI:29108"/>
    </ligand>
</feature>
<evidence type="ECO:0000256" key="3">
    <source>
        <dbReference type="ARBA" id="ARBA00004613"/>
    </source>
</evidence>
<dbReference type="PROSITE" id="PS00119">
    <property type="entry name" value="PA2_ASP"/>
    <property type="match status" value="1"/>
</dbReference>
<keyword evidence="10" id="KW-0496">Mitochondrion</keyword>
<comment type="subcellular location">
    <subcellularLocation>
        <location evidence="2">Mitochondrion</location>
    </subcellularLocation>
    <subcellularLocation>
        <location evidence="3">Secreted</location>
    </subcellularLocation>
</comment>
<dbReference type="GO" id="GO:0050482">
    <property type="term" value="P:arachidonate secretion"/>
    <property type="evidence" value="ECO:0007669"/>
    <property type="project" value="InterPro"/>
</dbReference>
<dbReference type="GO" id="GO:0003995">
    <property type="term" value="F:acyl-CoA dehydrogenase activity"/>
    <property type="evidence" value="ECO:0007669"/>
    <property type="project" value="TreeGrafter"/>
</dbReference>
<dbReference type="SUPFAM" id="SSF48619">
    <property type="entry name" value="Phospholipase A2, PLA2"/>
    <property type="match status" value="1"/>
</dbReference>
<evidence type="ECO:0000313" key="18">
    <source>
        <dbReference type="Proteomes" id="UP000719412"/>
    </source>
</evidence>
<dbReference type="Gene3D" id="1.10.540.10">
    <property type="entry name" value="Acyl-CoA dehydrogenase/oxidase, N-terminal domain"/>
    <property type="match status" value="1"/>
</dbReference>
<reference evidence="17" key="1">
    <citation type="journal article" date="2020" name="J Insects Food Feed">
        <title>The yellow mealworm (Tenebrio molitor) genome: a resource for the emerging insects as food and feed industry.</title>
        <authorList>
            <person name="Eriksson T."/>
            <person name="Andere A."/>
            <person name="Kelstrup H."/>
            <person name="Emery V."/>
            <person name="Picard C."/>
        </authorList>
    </citation>
    <scope>NUCLEOTIDE SEQUENCE</scope>
    <source>
        <strain evidence="17">Stoneville</strain>
        <tissue evidence="17">Whole head</tissue>
    </source>
</reference>
<evidence type="ECO:0000256" key="8">
    <source>
        <dbReference type="ARBA" id="ARBA00022946"/>
    </source>
</evidence>
<dbReference type="GO" id="GO:0006631">
    <property type="term" value="P:fatty acid metabolic process"/>
    <property type="evidence" value="ECO:0007669"/>
    <property type="project" value="UniProtKB-ARBA"/>
</dbReference>
<dbReference type="Gene3D" id="2.40.110.10">
    <property type="entry name" value="Butyryl-CoA Dehydrogenase, subunit A, domain 2"/>
    <property type="match status" value="1"/>
</dbReference>
<dbReference type="CDD" id="cd00125">
    <property type="entry name" value="PLA2c"/>
    <property type="match status" value="1"/>
</dbReference>
<dbReference type="Gene3D" id="1.20.140.10">
    <property type="entry name" value="Butyryl-CoA Dehydrogenase, subunit A, domain 3"/>
    <property type="match status" value="2"/>
</dbReference>
<feature type="binding site" evidence="13">
    <location>
        <position position="123"/>
    </location>
    <ligand>
        <name>Ca(2+)</name>
        <dbReference type="ChEBI" id="CHEBI:29108"/>
    </ligand>
</feature>
<organism evidence="17 18">
    <name type="scientific">Tenebrio molitor</name>
    <name type="common">Yellow mealworm beetle</name>
    <dbReference type="NCBI Taxonomy" id="7067"/>
    <lineage>
        <taxon>Eukaryota</taxon>
        <taxon>Metazoa</taxon>
        <taxon>Ecdysozoa</taxon>
        <taxon>Arthropoda</taxon>
        <taxon>Hexapoda</taxon>
        <taxon>Insecta</taxon>
        <taxon>Pterygota</taxon>
        <taxon>Neoptera</taxon>
        <taxon>Endopterygota</taxon>
        <taxon>Coleoptera</taxon>
        <taxon>Polyphaga</taxon>
        <taxon>Cucujiformia</taxon>
        <taxon>Tenebrionidae</taxon>
        <taxon>Tenebrio</taxon>
    </lineage>
</organism>
<comment type="similarity">
    <text evidence="15">Belongs to the phospholipase A2 family.</text>
</comment>
<dbReference type="InterPro" id="IPR033112">
    <property type="entry name" value="PLA2_Asp_AS"/>
</dbReference>
<comment type="cofactor">
    <cofactor evidence="1">
        <name>FAD</name>
        <dbReference type="ChEBI" id="CHEBI:57692"/>
    </cofactor>
</comment>
<dbReference type="Pfam" id="PF00441">
    <property type="entry name" value="Acyl-CoA_dh_1"/>
    <property type="match status" value="1"/>
</dbReference>
<dbReference type="InterPro" id="IPR036444">
    <property type="entry name" value="PLipase_A2_dom_sf"/>
</dbReference>
<reference evidence="17" key="2">
    <citation type="submission" date="2021-08" db="EMBL/GenBank/DDBJ databases">
        <authorList>
            <person name="Eriksson T."/>
        </authorList>
    </citation>
    <scope>NUCLEOTIDE SEQUENCE</scope>
    <source>
        <strain evidence="17">Stoneville</strain>
        <tissue evidence="17">Whole head</tissue>
    </source>
</reference>
<feature type="active site" evidence="12">
    <location>
        <position position="204"/>
    </location>
</feature>
<feature type="disulfide bond" evidence="14">
    <location>
        <begin position="146"/>
        <end position="203"/>
    </location>
</feature>
<keyword evidence="13" id="KW-0106">Calcium</keyword>
<dbReference type="InterPro" id="IPR033113">
    <property type="entry name" value="PLA2_histidine"/>
</dbReference>
<dbReference type="GO" id="GO:0005509">
    <property type="term" value="F:calcium ion binding"/>
    <property type="evidence" value="ECO:0007669"/>
    <property type="project" value="InterPro"/>
</dbReference>
<dbReference type="Pfam" id="PF21343">
    <property type="entry name" value="ACAD9-ACADV_C"/>
    <property type="match status" value="1"/>
</dbReference>
<dbReference type="GO" id="GO:0005576">
    <property type="term" value="C:extracellular region"/>
    <property type="evidence" value="ECO:0007669"/>
    <property type="project" value="UniProtKB-SubCell"/>
</dbReference>
<dbReference type="GO" id="GO:0050660">
    <property type="term" value="F:flavin adenine dinucleotide binding"/>
    <property type="evidence" value="ECO:0007669"/>
    <property type="project" value="InterPro"/>
</dbReference>
<dbReference type="PRINTS" id="PR00389">
    <property type="entry name" value="PHPHLIPASEA2"/>
</dbReference>
<feature type="disulfide bond" evidence="14">
    <location>
        <begin position="124"/>
        <end position="140"/>
    </location>
</feature>
<dbReference type="InterPro" id="IPR009100">
    <property type="entry name" value="AcylCoA_DH/oxidase_NM_dom_sf"/>
</dbReference>
<dbReference type="EMBL" id="JABDTM020018568">
    <property type="protein sequence ID" value="KAH0817942.1"/>
    <property type="molecule type" value="Genomic_DNA"/>
</dbReference>
<dbReference type="GO" id="GO:0004623">
    <property type="term" value="F:phospholipase A2 activity"/>
    <property type="evidence" value="ECO:0007669"/>
    <property type="project" value="InterPro"/>
</dbReference>
<evidence type="ECO:0000256" key="11">
    <source>
        <dbReference type="ARBA" id="ARBA00023157"/>
    </source>
</evidence>
<dbReference type="SUPFAM" id="SSF47203">
    <property type="entry name" value="Acyl-CoA dehydrogenase C-terminal domain-like"/>
    <property type="match status" value="1"/>
</dbReference>
<evidence type="ECO:0000256" key="2">
    <source>
        <dbReference type="ARBA" id="ARBA00004173"/>
    </source>
</evidence>
<dbReference type="InterPro" id="IPR009075">
    <property type="entry name" value="AcylCo_DH/oxidase_C"/>
</dbReference>
<dbReference type="InterPro" id="IPR001211">
    <property type="entry name" value="PLA2"/>
</dbReference>
<feature type="binding site" evidence="13">
    <location>
        <position position="144"/>
    </location>
    <ligand>
        <name>Ca(2+)</name>
        <dbReference type="ChEBI" id="CHEBI:29108"/>
    </ligand>
</feature>
<feature type="domain" description="Phospholipase A2-like central" evidence="16">
    <location>
        <begin position="98"/>
        <end position="230"/>
    </location>
</feature>
<keyword evidence="9" id="KW-0560">Oxidoreductase</keyword>
<dbReference type="Pfam" id="PF02770">
    <property type="entry name" value="Acyl-CoA_dh_M"/>
    <property type="match status" value="1"/>
</dbReference>
<evidence type="ECO:0000256" key="14">
    <source>
        <dbReference type="PIRSR" id="PIRSR601211-3"/>
    </source>
</evidence>
<dbReference type="AlphaFoldDB" id="A0A8J6LFB5"/>
<dbReference type="Proteomes" id="UP000719412">
    <property type="component" value="Unassembled WGS sequence"/>
</dbReference>
<dbReference type="SMART" id="SM00085">
    <property type="entry name" value="PA2c"/>
    <property type="match status" value="1"/>
</dbReference>
<evidence type="ECO:0000256" key="5">
    <source>
        <dbReference type="ARBA" id="ARBA00022525"/>
    </source>
</evidence>
<keyword evidence="7" id="KW-0274">FAD</keyword>
<gene>
    <name evidence="17" type="ORF">GEV33_004849</name>
</gene>
<evidence type="ECO:0000256" key="1">
    <source>
        <dbReference type="ARBA" id="ARBA00001974"/>
    </source>
</evidence>
<evidence type="ECO:0000256" key="7">
    <source>
        <dbReference type="ARBA" id="ARBA00022827"/>
    </source>
</evidence>
<keyword evidence="5" id="KW-0964">Secreted</keyword>
<dbReference type="SUPFAM" id="SSF56645">
    <property type="entry name" value="Acyl-CoA dehydrogenase NM domain-like"/>
    <property type="match status" value="1"/>
</dbReference>
<dbReference type="GO" id="GO:0006644">
    <property type="term" value="P:phospholipid metabolic process"/>
    <property type="evidence" value="ECO:0007669"/>
    <property type="project" value="InterPro"/>
</dbReference>
<name>A0A8J6LFB5_TENMO</name>
<keyword evidence="18" id="KW-1185">Reference proteome</keyword>
<comment type="similarity">
    <text evidence="4">Belongs to the acyl-CoA dehydrogenase family.</text>
</comment>
<dbReference type="InterPro" id="IPR046373">
    <property type="entry name" value="Acyl-CoA_Oxase/DH_mid-dom_sf"/>
</dbReference>
<dbReference type="InterPro" id="IPR036250">
    <property type="entry name" value="AcylCo_DH-like_C"/>
</dbReference>
<dbReference type="InterPro" id="IPR016090">
    <property type="entry name" value="PLA2-like_dom"/>
</dbReference>
<dbReference type="Gene3D" id="1.20.90.10">
    <property type="entry name" value="Phospholipase A2 domain"/>
    <property type="match status" value="1"/>
</dbReference>
<evidence type="ECO:0000256" key="6">
    <source>
        <dbReference type="ARBA" id="ARBA00022630"/>
    </source>
</evidence>
<proteinExistence type="inferred from homology"/>
<evidence type="ECO:0000256" key="10">
    <source>
        <dbReference type="ARBA" id="ARBA00023128"/>
    </source>
</evidence>
<evidence type="ECO:0000256" key="12">
    <source>
        <dbReference type="PIRSR" id="PIRSR601211-1"/>
    </source>
</evidence>
<evidence type="ECO:0000259" key="16">
    <source>
        <dbReference type="SMART" id="SM00085"/>
    </source>
</evidence>
<dbReference type="GO" id="GO:0016042">
    <property type="term" value="P:lipid catabolic process"/>
    <property type="evidence" value="ECO:0007669"/>
    <property type="project" value="InterPro"/>
</dbReference>
<evidence type="ECO:0000256" key="13">
    <source>
        <dbReference type="PIRSR" id="PIRSR601211-2"/>
    </source>
</evidence>
<dbReference type="PANTHER" id="PTHR43884">
    <property type="entry name" value="ACYL-COA DEHYDROGENASE"/>
    <property type="match status" value="1"/>
</dbReference>
<accession>A0A8J6LFB5</accession>
<dbReference type="GO" id="GO:0005739">
    <property type="term" value="C:mitochondrion"/>
    <property type="evidence" value="ECO:0007669"/>
    <property type="project" value="UniProtKB-SubCell"/>
</dbReference>
<keyword evidence="6" id="KW-0285">Flavoprotein</keyword>
<sequence length="901" mass="103065">MQICLLDSFHRNYPYYRSAWTSITPPGRTQDFHNASIYLGYANNPFGASTPVRPKIKEVLVEEMLQTRGSPLDVEPEANKIDSQFPSTAIQEQRSKRGVIHLYNMVSCATGCNPLIYKGYGCYCGFLGSGYAVDGIDRCCKSHDWCYDTANCPMFLEYFVPYYWKCSRNRPYCARQSIHREFSAIPEDQLGGPGSCSQRLCECDRLLSECLRKYPCPAKRALCRRVVRCEKMNQIDVTNKWNNNSRSNPKCKYGGDSDFPLGIMSYTQLGVWCLFRCVCKMLKTYQKLRFNKIYLIKHISPYSNQPVPKEKTDEHYEQQLKEFQKISNIQQKVKTKKPQKPPFVKNLFLGIFDTDILTYPELKNEELDNLNKIVQQAQTVLEKPEVKECKQISRQFLKKLGAGQILGQQASQLMGGRELNAMETCRFTEAISEIDLKNVIVNNEKLGIQLLVKFGSDHLKRKYLQKLIDGDSLSAFCVVEPLPTNLDIFKKTAMPTSGGKTWILNGEKKMVLNGSDADIYIVFANTNHLIKDEVREQKFTAFVVERDFGGVTSSRHKTLDNNLELSDVVFENTPIPAEHRLSTGPVCSSLVKKLINRMTQHYINVSKEPHLLYETDAVRMKLGELTASLYAIESMVYLTAGLIDEYENQDTELETAIVKVFASEQALLSTTSCINFLGPEATLDSHWCSKLHTEALSQVALNDHNDNLKILIALFGMRHVGQETNDLIRKLRNPFFYSTFVLKRMWTHRRHFDDNPKLNLYLHHYLHPSSINASNRLEYCVLRLQHATETLLSRYGQEVINKHADLTRLAECIMDIYAMTACISRASRSYCIGLQSAEYEMTLASAIAMSATERVKANLLKVIEGPYMTNDENYRVITQRLFDFKKEDDTSPFTFMAQANT</sequence>
<evidence type="ECO:0000313" key="17">
    <source>
        <dbReference type="EMBL" id="KAH0817942.1"/>
    </source>
</evidence>
<evidence type="ECO:0000256" key="15">
    <source>
        <dbReference type="RuleBase" id="RU003654"/>
    </source>
</evidence>
<dbReference type="InterPro" id="IPR013786">
    <property type="entry name" value="AcylCoA_DH/ox_N"/>
</dbReference>
<feature type="active site" evidence="12">
    <location>
        <position position="143"/>
    </location>
</feature>
<feature type="disulfide bond" evidence="14">
    <location>
        <begin position="139"/>
        <end position="210"/>
    </location>
</feature>
<dbReference type="InterPro" id="IPR037069">
    <property type="entry name" value="AcylCoA_DH/ox_N_sf"/>
</dbReference>
<keyword evidence="8" id="KW-0809">Transit peptide</keyword>